<dbReference type="Proteomes" id="UP001420932">
    <property type="component" value="Unassembled WGS sequence"/>
</dbReference>
<sequence length="385" mass="43209">MMVMDKYFLVSLFLLCIVVKVAADDSSSAYRYPYLTSQSLFISNYQKMISDLKIYAYPQPPQVEQGHHHHHHHPSSLFHSSLLKSPFLTTDGDRAHLFYLPISTTNSSRTTARLIRDLRSNYPYWNRTLGADHFYVSSASAGGGEVRYQSNRNMVELKKNSVRITPANNNNDYEGKSLFVPHKDIILPSAAAAAATPLGLVPAAAAAAADAKFLILVKGASDEKRAAGLLTELRADPDFHLLHQENTIGRLPRFRLFIMYDDGGEETGDHPLSEIGEALQSGWVPLILSLSDRPVLDLPFADLLKWSEIAVFVGGGGKEMMKKRLLSLSSVSGYERMRELGKMAARHFVWNHHSPPLPSSAYDAFHTLLYQLWMRRHVVTYTRHT</sequence>
<dbReference type="PANTHER" id="PTHR11062:SF253">
    <property type="entry name" value="EXOSTOSIN GT47 DOMAIN-CONTAINING PROTEIN"/>
    <property type="match status" value="1"/>
</dbReference>
<reference evidence="8 9" key="1">
    <citation type="submission" date="2024-01" db="EMBL/GenBank/DDBJ databases">
        <title>Genome assemblies of Stephania.</title>
        <authorList>
            <person name="Yang L."/>
        </authorList>
    </citation>
    <scope>NUCLEOTIDE SEQUENCE [LARGE SCALE GENOMIC DNA]</scope>
    <source>
        <strain evidence="8">YNDBR</strain>
        <tissue evidence="8">Leaf</tissue>
    </source>
</reference>
<protein>
    <recommendedName>
        <fullName evidence="7">Exostosin GT47 domain-containing protein</fullName>
    </recommendedName>
</protein>
<comment type="subcellular location">
    <subcellularLocation>
        <location evidence="1">Golgi apparatus membrane</location>
        <topology evidence="1">Single-pass type II membrane protein</topology>
    </subcellularLocation>
</comment>
<evidence type="ECO:0000256" key="5">
    <source>
        <dbReference type="ARBA" id="ARBA00023034"/>
    </source>
</evidence>
<keyword evidence="3" id="KW-0808">Transferase</keyword>
<feature type="domain" description="Exostosin GT47" evidence="7">
    <location>
        <begin position="50"/>
        <end position="313"/>
    </location>
</feature>
<dbReference type="GO" id="GO:0016757">
    <property type="term" value="F:glycosyltransferase activity"/>
    <property type="evidence" value="ECO:0007669"/>
    <property type="project" value="UniProtKB-KW"/>
</dbReference>
<evidence type="ECO:0000256" key="2">
    <source>
        <dbReference type="ARBA" id="ARBA00010271"/>
    </source>
</evidence>
<keyword evidence="9" id="KW-1185">Reference proteome</keyword>
<keyword evidence="3" id="KW-0328">Glycosyltransferase</keyword>
<feature type="signal peptide" evidence="6">
    <location>
        <begin position="1"/>
        <end position="23"/>
    </location>
</feature>
<keyword evidence="5" id="KW-0333">Golgi apparatus</keyword>
<dbReference type="GO" id="GO:0000139">
    <property type="term" value="C:Golgi membrane"/>
    <property type="evidence" value="ECO:0007669"/>
    <property type="project" value="UniProtKB-SubCell"/>
</dbReference>
<evidence type="ECO:0000256" key="6">
    <source>
        <dbReference type="SAM" id="SignalP"/>
    </source>
</evidence>
<organism evidence="8 9">
    <name type="scientific">Stephania yunnanensis</name>
    <dbReference type="NCBI Taxonomy" id="152371"/>
    <lineage>
        <taxon>Eukaryota</taxon>
        <taxon>Viridiplantae</taxon>
        <taxon>Streptophyta</taxon>
        <taxon>Embryophyta</taxon>
        <taxon>Tracheophyta</taxon>
        <taxon>Spermatophyta</taxon>
        <taxon>Magnoliopsida</taxon>
        <taxon>Ranunculales</taxon>
        <taxon>Menispermaceae</taxon>
        <taxon>Menispermoideae</taxon>
        <taxon>Cissampelideae</taxon>
        <taxon>Stephania</taxon>
    </lineage>
</organism>
<evidence type="ECO:0000256" key="3">
    <source>
        <dbReference type="ARBA" id="ARBA00022676"/>
    </source>
</evidence>
<dbReference type="EMBL" id="JBBNAF010000007">
    <property type="protein sequence ID" value="KAK9127038.1"/>
    <property type="molecule type" value="Genomic_DNA"/>
</dbReference>
<dbReference type="InterPro" id="IPR004263">
    <property type="entry name" value="Exostosin"/>
</dbReference>
<evidence type="ECO:0000256" key="1">
    <source>
        <dbReference type="ARBA" id="ARBA00004323"/>
    </source>
</evidence>
<name>A0AAP0J612_9MAGN</name>
<dbReference type="PANTHER" id="PTHR11062">
    <property type="entry name" value="EXOSTOSIN HEPARAN SULFATE GLYCOSYLTRANSFERASE -RELATED"/>
    <property type="match status" value="1"/>
</dbReference>
<comment type="similarity">
    <text evidence="2">Belongs to the glycosyltransferase 47 family.</text>
</comment>
<dbReference type="Pfam" id="PF03016">
    <property type="entry name" value="Exostosin_GT47"/>
    <property type="match status" value="1"/>
</dbReference>
<comment type="caution">
    <text evidence="8">The sequence shown here is derived from an EMBL/GenBank/DDBJ whole genome shotgun (WGS) entry which is preliminary data.</text>
</comment>
<evidence type="ECO:0000259" key="7">
    <source>
        <dbReference type="Pfam" id="PF03016"/>
    </source>
</evidence>
<keyword evidence="6" id="KW-0732">Signal</keyword>
<dbReference type="InterPro" id="IPR040911">
    <property type="entry name" value="Exostosin_GT47"/>
</dbReference>
<dbReference type="AlphaFoldDB" id="A0AAP0J612"/>
<evidence type="ECO:0000313" key="8">
    <source>
        <dbReference type="EMBL" id="KAK9127038.1"/>
    </source>
</evidence>
<evidence type="ECO:0000256" key="4">
    <source>
        <dbReference type="ARBA" id="ARBA00022968"/>
    </source>
</evidence>
<keyword evidence="4" id="KW-0735">Signal-anchor</keyword>
<accession>A0AAP0J612</accession>
<proteinExistence type="inferred from homology"/>
<evidence type="ECO:0000313" key="9">
    <source>
        <dbReference type="Proteomes" id="UP001420932"/>
    </source>
</evidence>
<keyword evidence="4" id="KW-0812">Transmembrane</keyword>
<gene>
    <name evidence="8" type="ORF">Syun_015835</name>
</gene>
<feature type="chain" id="PRO_5042854627" description="Exostosin GT47 domain-containing protein" evidence="6">
    <location>
        <begin position="24"/>
        <end position="385"/>
    </location>
</feature>